<keyword evidence="3" id="KW-0472">Membrane</keyword>
<dbReference type="Gene3D" id="1.10.287.950">
    <property type="entry name" value="Methyl-accepting chemotaxis protein"/>
    <property type="match status" value="1"/>
</dbReference>
<dbReference type="InterPro" id="IPR038158">
    <property type="entry name" value="H-NOX_domain_sf"/>
</dbReference>
<dbReference type="SMART" id="SM00283">
    <property type="entry name" value="MA"/>
    <property type="match status" value="1"/>
</dbReference>
<keyword evidence="1 2" id="KW-0807">Transducer</keyword>
<evidence type="ECO:0000259" key="4">
    <source>
        <dbReference type="PROSITE" id="PS50111"/>
    </source>
</evidence>
<dbReference type="InterPro" id="IPR024096">
    <property type="entry name" value="NO_sig/Golgi_transp_ligand-bd"/>
</dbReference>
<dbReference type="EMBL" id="SRME01000003">
    <property type="protein sequence ID" value="TGG87995.1"/>
    <property type="molecule type" value="Genomic_DNA"/>
</dbReference>
<dbReference type="AlphaFoldDB" id="A0A4Z0W3W1"/>
<dbReference type="PANTHER" id="PTHR32089:SF112">
    <property type="entry name" value="LYSOZYME-LIKE PROTEIN-RELATED"/>
    <property type="match status" value="1"/>
</dbReference>
<comment type="caution">
    <text evidence="5">The sequence shown here is derived from an EMBL/GenBank/DDBJ whole genome shotgun (WGS) entry which is preliminary data.</text>
</comment>
<organism evidence="5 6">
    <name type="scientific">Geotoga petraea</name>
    <dbReference type="NCBI Taxonomy" id="28234"/>
    <lineage>
        <taxon>Bacteria</taxon>
        <taxon>Thermotogati</taxon>
        <taxon>Thermotogota</taxon>
        <taxon>Thermotogae</taxon>
        <taxon>Petrotogales</taxon>
        <taxon>Petrotogaceae</taxon>
        <taxon>Geotoga</taxon>
    </lineage>
</organism>
<protein>
    <submittedName>
        <fullName evidence="5">Chemotaxis protein</fullName>
    </submittedName>
</protein>
<dbReference type="GO" id="GO:0016020">
    <property type="term" value="C:membrane"/>
    <property type="evidence" value="ECO:0007669"/>
    <property type="project" value="InterPro"/>
</dbReference>
<reference evidence="5 6" key="1">
    <citation type="submission" date="2019-04" db="EMBL/GenBank/DDBJ databases">
        <title>Draft genome sequence data and analysis of a Fermenting Bacterium, Geotoga petraea strain HO-Geo1, isolated from heavy-oil petroleum reservoir in Russia.</title>
        <authorList>
            <person name="Grouzdev D.S."/>
            <person name="Semenova E.M."/>
            <person name="Sokolova D.S."/>
            <person name="Tourova T.P."/>
            <person name="Poltaraus A.B."/>
            <person name="Nazina T.N."/>
        </authorList>
    </citation>
    <scope>NUCLEOTIDE SEQUENCE [LARGE SCALE GENOMIC DNA]</scope>
    <source>
        <strain evidence="5 6">HO-Geo1</strain>
    </source>
</reference>
<dbReference type="Gene3D" id="3.90.1520.10">
    <property type="entry name" value="H-NOX domain"/>
    <property type="match status" value="1"/>
</dbReference>
<dbReference type="PANTHER" id="PTHR32089">
    <property type="entry name" value="METHYL-ACCEPTING CHEMOTAXIS PROTEIN MCPB"/>
    <property type="match status" value="1"/>
</dbReference>
<dbReference type="Pfam" id="PF07700">
    <property type="entry name" value="HNOB"/>
    <property type="match status" value="1"/>
</dbReference>
<keyword evidence="3" id="KW-0812">Transmembrane</keyword>
<dbReference type="InterPro" id="IPR011644">
    <property type="entry name" value="Heme_NO-bd"/>
</dbReference>
<feature type="transmembrane region" description="Helical" evidence="3">
    <location>
        <begin position="202"/>
        <end position="225"/>
    </location>
</feature>
<feature type="domain" description="Methyl-accepting transducer" evidence="4">
    <location>
        <begin position="333"/>
        <end position="569"/>
    </location>
</feature>
<dbReference type="OrthoDB" id="1660488at2"/>
<evidence type="ECO:0000313" key="5">
    <source>
        <dbReference type="EMBL" id="TGG87995.1"/>
    </source>
</evidence>
<dbReference type="PROSITE" id="PS50111">
    <property type="entry name" value="CHEMOTAXIS_TRANSDUC_2"/>
    <property type="match status" value="1"/>
</dbReference>
<name>A0A4Z0W3W1_9BACT</name>
<gene>
    <name evidence="5" type="ORF">E4650_06530</name>
</gene>
<evidence type="ECO:0000256" key="1">
    <source>
        <dbReference type="ARBA" id="ARBA00023224"/>
    </source>
</evidence>
<dbReference type="SUPFAM" id="SSF58104">
    <property type="entry name" value="Methyl-accepting chemotaxis protein (MCP) signaling domain"/>
    <property type="match status" value="1"/>
</dbReference>
<evidence type="ECO:0000256" key="3">
    <source>
        <dbReference type="SAM" id="Phobius"/>
    </source>
</evidence>
<evidence type="ECO:0000313" key="6">
    <source>
        <dbReference type="Proteomes" id="UP000297288"/>
    </source>
</evidence>
<dbReference type="Pfam" id="PF00015">
    <property type="entry name" value="MCPsignal"/>
    <property type="match status" value="1"/>
</dbReference>
<dbReference type="RefSeq" id="WP_135402922.1">
    <property type="nucleotide sequence ID" value="NZ_SRME01000003.1"/>
</dbReference>
<accession>A0A4Z0W3W1</accession>
<dbReference type="Proteomes" id="UP000297288">
    <property type="component" value="Unassembled WGS sequence"/>
</dbReference>
<feature type="transmembrane region" description="Helical" evidence="3">
    <location>
        <begin position="231"/>
        <end position="250"/>
    </location>
</feature>
<keyword evidence="3" id="KW-1133">Transmembrane helix</keyword>
<dbReference type="SUPFAM" id="SSF111126">
    <property type="entry name" value="Ligand-binding domain in the NO signalling and Golgi transport"/>
    <property type="match status" value="1"/>
</dbReference>
<proteinExistence type="predicted"/>
<sequence length="605" mass="67383">MKGMVVGTWIDTWRKLFGDNLVDKAMNNVNIPTDKYFTPTEEVEDKKVYSMVDTISNGTGKTKEEILKEMGKKNINTFYSYYPNFFKREGLLSFLAAMNDVHKSLTKRIPGARPPRIDFDIESEKVAIVTYSSFRDMRYYFLGLLEGAADYFNDNMEYEILDQGSDSEGSFMKVRVKASKPYAEIKKVKFFSVMGLGILRKFVSSTTFLVFLSAFILSLVLNMFIDSSWVSSILTGVGAGAIFFFMGNMYTNALKSSEKSIENMKNKNYNSPMLVKGEKTLEEQTKRLEELRTTLSGLFIDFVGDVEEIDTFTSKVGERANEMRELSNSMGDLVEQVATSSVQISEDAEQISDVVESNVNSIQSIINRESDMVTSLDKAVDNITESSKMVEKASNGIELMSGRFNELVDESKNLDKGANEIMNVVETVSNIAEQTDLLALNAAIEAARAGEAGKGFAVVADEIRKLAESSKNAANQIASILGNISKGIKKLTDNVDREYDQMKEEAVRLKDSSKSNLDSSEDIKVISKDIESILKELQSEGDKLTQLTSSVQNLLAISEEGSATAEEISASVKEFINNIKGILEDLDKTKEFIKSFKGNFDSIEF</sequence>
<dbReference type="InterPro" id="IPR004089">
    <property type="entry name" value="MCPsignal_dom"/>
</dbReference>
<dbReference type="GO" id="GO:0020037">
    <property type="term" value="F:heme binding"/>
    <property type="evidence" value="ECO:0007669"/>
    <property type="project" value="InterPro"/>
</dbReference>
<evidence type="ECO:0000256" key="2">
    <source>
        <dbReference type="PROSITE-ProRule" id="PRU00284"/>
    </source>
</evidence>
<dbReference type="GO" id="GO:0007165">
    <property type="term" value="P:signal transduction"/>
    <property type="evidence" value="ECO:0007669"/>
    <property type="project" value="UniProtKB-KW"/>
</dbReference>